<keyword evidence="1" id="KW-0472">Membrane</keyword>
<accession>A0A6J6IRZ6</accession>
<keyword evidence="1" id="KW-0812">Transmembrane</keyword>
<organism evidence="2">
    <name type="scientific">freshwater metagenome</name>
    <dbReference type="NCBI Taxonomy" id="449393"/>
    <lineage>
        <taxon>unclassified sequences</taxon>
        <taxon>metagenomes</taxon>
        <taxon>ecological metagenomes</taxon>
    </lineage>
</organism>
<dbReference type="EMBL" id="CAEZVN010000015">
    <property type="protein sequence ID" value="CAB4627204.1"/>
    <property type="molecule type" value="Genomic_DNA"/>
</dbReference>
<evidence type="ECO:0000256" key="1">
    <source>
        <dbReference type="SAM" id="Phobius"/>
    </source>
</evidence>
<sequence>MGFWAWFWIWTALIIGSLAVFGFIGKGLFNRGLSVFHQVSQIAPVAKKLFDALEAKPKPEDKESDLLTPAAELEEKRRVLLKRKSKKQAARQRSLRSAIKHIDVNESRFTND</sequence>
<gene>
    <name evidence="2" type="ORF">UFOPK2001_00297</name>
</gene>
<feature type="transmembrane region" description="Helical" evidence="1">
    <location>
        <begin position="6"/>
        <end position="24"/>
    </location>
</feature>
<keyword evidence="1" id="KW-1133">Transmembrane helix</keyword>
<protein>
    <submittedName>
        <fullName evidence="2">Unannotated protein</fullName>
    </submittedName>
</protein>
<name>A0A6J6IRZ6_9ZZZZ</name>
<reference evidence="2" key="1">
    <citation type="submission" date="2020-05" db="EMBL/GenBank/DDBJ databases">
        <authorList>
            <person name="Chiriac C."/>
            <person name="Salcher M."/>
            <person name="Ghai R."/>
            <person name="Kavagutti S V."/>
        </authorList>
    </citation>
    <scope>NUCLEOTIDE SEQUENCE</scope>
</reference>
<proteinExistence type="predicted"/>
<evidence type="ECO:0000313" key="2">
    <source>
        <dbReference type="EMBL" id="CAB4627204.1"/>
    </source>
</evidence>
<dbReference type="AlphaFoldDB" id="A0A6J6IRZ6"/>